<comment type="caution">
    <text evidence="1">The sequence shown here is derived from an EMBL/GenBank/DDBJ whole genome shotgun (WGS) entry which is preliminary data.</text>
</comment>
<dbReference type="EMBL" id="JAVRRG010000204">
    <property type="protein sequence ID" value="KAK5077707.1"/>
    <property type="molecule type" value="Genomic_DNA"/>
</dbReference>
<evidence type="ECO:0000313" key="1">
    <source>
        <dbReference type="EMBL" id="KAK5077707.1"/>
    </source>
</evidence>
<dbReference type="Gene3D" id="3.30.710.10">
    <property type="entry name" value="Potassium Channel Kv1.1, Chain A"/>
    <property type="match status" value="1"/>
</dbReference>
<dbReference type="InterPro" id="IPR011333">
    <property type="entry name" value="SKP1/BTB/POZ_sf"/>
</dbReference>
<dbReference type="SUPFAM" id="SSF54695">
    <property type="entry name" value="POZ domain"/>
    <property type="match status" value="1"/>
</dbReference>
<dbReference type="PANTHER" id="PTHR24413">
    <property type="entry name" value="SPECKLE-TYPE POZ PROTEIN"/>
    <property type="match status" value="1"/>
</dbReference>
<gene>
    <name evidence="1" type="ORF">LTR24_009406</name>
</gene>
<evidence type="ECO:0000313" key="2">
    <source>
        <dbReference type="Proteomes" id="UP001345013"/>
    </source>
</evidence>
<proteinExistence type="predicted"/>
<name>A0ABR0JX47_9EURO</name>
<accession>A0ABR0JX47</accession>
<keyword evidence="2" id="KW-1185">Reference proteome</keyword>
<sequence length="170" mass="19767">MQRCGFFKAACDSEFKESKTATITLDNDVPDGVDMLLVYLYTLELPNLANKQVYPQSGSAARDAYFLGDKYNLPCLRDHGRTTLIHQIRTRLNTWYEKEDAMKERWIRFIGKVWKWTIEDSDQVREAILDALMSTSQAIIEDGRFQALMKENEEFLMAFLRALAKKAIRK</sequence>
<organism evidence="1 2">
    <name type="scientific">Lithohypha guttulata</name>
    <dbReference type="NCBI Taxonomy" id="1690604"/>
    <lineage>
        <taxon>Eukaryota</taxon>
        <taxon>Fungi</taxon>
        <taxon>Dikarya</taxon>
        <taxon>Ascomycota</taxon>
        <taxon>Pezizomycotina</taxon>
        <taxon>Eurotiomycetes</taxon>
        <taxon>Chaetothyriomycetidae</taxon>
        <taxon>Chaetothyriales</taxon>
        <taxon>Trichomeriaceae</taxon>
        <taxon>Lithohypha</taxon>
    </lineage>
</organism>
<dbReference type="Proteomes" id="UP001345013">
    <property type="component" value="Unassembled WGS sequence"/>
</dbReference>
<evidence type="ECO:0008006" key="3">
    <source>
        <dbReference type="Google" id="ProtNLM"/>
    </source>
</evidence>
<dbReference type="CDD" id="cd18186">
    <property type="entry name" value="BTB_POZ_ZBTB_KLHL-like"/>
    <property type="match status" value="1"/>
</dbReference>
<protein>
    <recommendedName>
        <fullName evidence="3">BTB domain-containing protein</fullName>
    </recommendedName>
</protein>
<reference evidence="1 2" key="1">
    <citation type="submission" date="2023-08" db="EMBL/GenBank/DDBJ databases">
        <title>Black Yeasts Isolated from many extreme environments.</title>
        <authorList>
            <person name="Coleine C."/>
            <person name="Stajich J.E."/>
            <person name="Selbmann L."/>
        </authorList>
    </citation>
    <scope>NUCLEOTIDE SEQUENCE [LARGE SCALE GENOMIC DNA]</scope>
    <source>
        <strain evidence="1 2">CCFEE 5885</strain>
    </source>
</reference>